<evidence type="ECO:0000256" key="4">
    <source>
        <dbReference type="ARBA" id="ARBA00022989"/>
    </source>
</evidence>
<evidence type="ECO:0000256" key="3">
    <source>
        <dbReference type="ARBA" id="ARBA00022692"/>
    </source>
</evidence>
<comment type="subcellular location">
    <subcellularLocation>
        <location evidence="1">Endomembrane system</location>
    </subcellularLocation>
</comment>
<evidence type="ECO:0000256" key="2">
    <source>
        <dbReference type="ARBA" id="ARBA00008053"/>
    </source>
</evidence>
<dbReference type="PANTHER" id="PTHR35791:SF1">
    <property type="entry name" value="UPF0754 MEMBRANE PROTEIN YHEB"/>
    <property type="match status" value="1"/>
</dbReference>
<keyword evidence="4 6" id="KW-1133">Transmembrane helix</keyword>
<comment type="similarity">
    <text evidence="2">Belongs to the UPF0754 family.</text>
</comment>
<reference evidence="7 8" key="1">
    <citation type="submission" date="2020-08" db="EMBL/GenBank/DDBJ databases">
        <title>A Genomic Blueprint of the Chicken Gut Microbiome.</title>
        <authorList>
            <person name="Gilroy R."/>
            <person name="Ravi A."/>
            <person name="Getino M."/>
            <person name="Pursley I."/>
            <person name="Horton D.L."/>
            <person name="Alikhan N.-F."/>
            <person name="Baker D."/>
            <person name="Gharbi K."/>
            <person name="Hall N."/>
            <person name="Watson M."/>
            <person name="Adriaenssens E.M."/>
            <person name="Foster-Nyarko E."/>
            <person name="Jarju S."/>
            <person name="Secka A."/>
            <person name="Antonio M."/>
            <person name="Oren A."/>
            <person name="Chaudhuri R."/>
            <person name="La Ragione R.M."/>
            <person name="Hildebrand F."/>
            <person name="Pallen M.J."/>
        </authorList>
    </citation>
    <scope>NUCLEOTIDE SEQUENCE [LARGE SCALE GENOMIC DNA]</scope>
    <source>
        <strain evidence="7 8">N37</strain>
    </source>
</reference>
<dbReference type="Pfam" id="PF04286">
    <property type="entry name" value="DUF445"/>
    <property type="match status" value="2"/>
</dbReference>
<keyword evidence="3 6" id="KW-0812">Transmembrane</keyword>
<name>A0ABR8YVA3_9CLOT</name>
<keyword evidence="8" id="KW-1185">Reference proteome</keyword>
<organism evidence="7 8">
    <name type="scientific">Clostridium faecium</name>
    <dbReference type="NCBI Taxonomy" id="2762223"/>
    <lineage>
        <taxon>Bacteria</taxon>
        <taxon>Bacillati</taxon>
        <taxon>Bacillota</taxon>
        <taxon>Clostridia</taxon>
        <taxon>Eubacteriales</taxon>
        <taxon>Clostridiaceae</taxon>
        <taxon>Clostridium</taxon>
    </lineage>
</organism>
<evidence type="ECO:0000313" key="7">
    <source>
        <dbReference type="EMBL" id="MBD8048197.1"/>
    </source>
</evidence>
<dbReference type="RefSeq" id="WP_191741146.1">
    <property type="nucleotide sequence ID" value="NZ_JACSQB010000118.1"/>
</dbReference>
<dbReference type="EMBL" id="JACSQB010000118">
    <property type="protein sequence ID" value="MBD8048197.1"/>
    <property type="molecule type" value="Genomic_DNA"/>
</dbReference>
<dbReference type="PANTHER" id="PTHR35791">
    <property type="entry name" value="UPF0754 MEMBRANE PROTEIN YHEB"/>
    <property type="match status" value="1"/>
</dbReference>
<feature type="transmembrane region" description="Helical" evidence="6">
    <location>
        <begin position="6"/>
        <end position="26"/>
    </location>
</feature>
<evidence type="ECO:0000313" key="8">
    <source>
        <dbReference type="Proteomes" id="UP000627166"/>
    </source>
</evidence>
<evidence type="ECO:0000256" key="1">
    <source>
        <dbReference type="ARBA" id="ARBA00004308"/>
    </source>
</evidence>
<evidence type="ECO:0000256" key="6">
    <source>
        <dbReference type="SAM" id="Phobius"/>
    </source>
</evidence>
<comment type="caution">
    <text evidence="7">The sequence shown here is derived from an EMBL/GenBank/DDBJ whole genome shotgun (WGS) entry which is preliminary data.</text>
</comment>
<evidence type="ECO:0000256" key="5">
    <source>
        <dbReference type="ARBA" id="ARBA00023136"/>
    </source>
</evidence>
<protein>
    <submittedName>
        <fullName evidence="7">DUF445 family protein</fullName>
    </submittedName>
</protein>
<accession>A0ABR8YVA3</accession>
<gene>
    <name evidence="7" type="ORF">H9637_14320</name>
</gene>
<dbReference type="Proteomes" id="UP000627166">
    <property type="component" value="Unassembled WGS sequence"/>
</dbReference>
<dbReference type="InterPro" id="IPR007383">
    <property type="entry name" value="DUF445"/>
</dbReference>
<proteinExistence type="inferred from homology"/>
<sequence length="504" mass="57307">MKYIIGSMVGAVIGYLTNWLAIKMLFRPHKELKVGGFKIPFTPGLIPKEKERISKSVGETVGAHLLTKETILESLCNENINEGISTYVERKVNDFRNSDITIEEKGKELLEGNYNKIYYDIRDSLSKSLLENIRNEQFKKVICETITAEFKNTLKNSPKKLLDNEIYNAVKRSIVSKSNIYINSDELKKNIEKILSDRIDELGNNDKLLNDIIPKGLTSNLKIYTYNKRYDISSYIKKGIKSEKAEIKIKNIISEFINGMNPMIAMFIKSDSIYEKIVNGAEELLSEEQNIVDIVMIINDIIDKILETKLSEIVNNTSKEGKDSATHAISNFFIDQLKENSIVENLLSKLEEKFSSVETLEELLKNMDVPYDEVINNMIIKIVDNIVYKEEFVDKITTVIEYGLNSLLKKPTKNLLANTNGETVNKFSKALISLYKKFIDNKAPQLIERFNIAKIIEDKINSFDVMFVEKLILDIASKELKAITWLGALLGGIMGLLSPILSAL</sequence>
<keyword evidence="5 6" id="KW-0472">Membrane</keyword>